<dbReference type="GO" id="GO:0016799">
    <property type="term" value="F:hydrolase activity, hydrolyzing N-glycosyl compounds"/>
    <property type="evidence" value="ECO:0007669"/>
    <property type="project" value="InterPro"/>
</dbReference>
<gene>
    <name evidence="2" type="ORF">SAMN00777080_3941</name>
</gene>
<dbReference type="Gene3D" id="3.90.245.10">
    <property type="entry name" value="Ribonucleoside hydrolase-like"/>
    <property type="match status" value="1"/>
</dbReference>
<dbReference type="Pfam" id="PF07632">
    <property type="entry name" value="Sde182_NH-like"/>
    <property type="match status" value="1"/>
</dbReference>
<dbReference type="AlphaFoldDB" id="A0A1W2H8T9"/>
<name>A0A1W2H8T9_9BACT</name>
<dbReference type="InterPro" id="IPR011483">
    <property type="entry name" value="Sde182_NH-like"/>
</dbReference>
<dbReference type="InterPro" id="IPR036452">
    <property type="entry name" value="Ribo_hydro-like"/>
</dbReference>
<protein>
    <submittedName>
        <fullName evidence="2">Inosine-uridine nucleoside N-ribohydrolase</fullName>
    </submittedName>
</protein>
<evidence type="ECO:0000259" key="1">
    <source>
        <dbReference type="Pfam" id="PF07632"/>
    </source>
</evidence>
<evidence type="ECO:0000313" key="3">
    <source>
        <dbReference type="Proteomes" id="UP000192333"/>
    </source>
</evidence>
<accession>A0A1W2H8T9</accession>
<dbReference type="SUPFAM" id="SSF53590">
    <property type="entry name" value="Nucleoside hydrolase"/>
    <property type="match status" value="1"/>
</dbReference>
<organism evidence="2 3">
    <name type="scientific">Aquiflexum balticum DSM 16537</name>
    <dbReference type="NCBI Taxonomy" id="758820"/>
    <lineage>
        <taxon>Bacteria</taxon>
        <taxon>Pseudomonadati</taxon>
        <taxon>Bacteroidota</taxon>
        <taxon>Cytophagia</taxon>
        <taxon>Cytophagales</taxon>
        <taxon>Cyclobacteriaceae</taxon>
        <taxon>Aquiflexum</taxon>
    </lineage>
</organism>
<dbReference type="EMBL" id="LT838813">
    <property type="protein sequence ID" value="SMD45293.1"/>
    <property type="molecule type" value="Genomic_DNA"/>
</dbReference>
<feature type="domain" description="Cellulose-binding Sde182 nucleoside hydrolase-like" evidence="1">
    <location>
        <begin position="27"/>
        <end position="268"/>
    </location>
</feature>
<dbReference type="STRING" id="758820.SAMN00777080_3941"/>
<evidence type="ECO:0000313" key="2">
    <source>
        <dbReference type="EMBL" id="SMD45293.1"/>
    </source>
</evidence>
<keyword evidence="3" id="KW-1185">Reference proteome</keyword>
<proteinExistence type="predicted"/>
<keyword evidence="2" id="KW-0378">Hydrolase</keyword>
<sequence length="316" mass="36013">MMKHILLIVCLLLFVGMSIQVEAQKPKIIVSTDIGGSDPDDFQSMVHLLVYADKFEILGLISSPPHNGRVEHIFEAIDAYENDFPKLQGQSTAFPEPDYLRKISKQGAIDPQSSEIPESLSEGAAFIISQIRANPDYPVYVLVWGSITDVAQAVHHDPDIKKNLRVYSIGSWNTDQDPKSRDYLFKNHKDLWWIENNTTFRGMYMGGEQSGEYGNISFVEKNIKEHGFLGKLFWEQKKDIKMGDTPSVLYFLQGNPENPESASWGGSFVKTGHGPNYWTDNPDLSLVENNRPGAKTVNQWRKEFLEDWAKRMKWLK</sequence>
<dbReference type="Proteomes" id="UP000192333">
    <property type="component" value="Chromosome I"/>
</dbReference>
<reference evidence="3" key="1">
    <citation type="submission" date="2017-04" db="EMBL/GenBank/DDBJ databases">
        <authorList>
            <person name="Varghese N."/>
            <person name="Submissions S."/>
        </authorList>
    </citation>
    <scope>NUCLEOTIDE SEQUENCE [LARGE SCALE GENOMIC DNA]</scope>
    <source>
        <strain evidence="3">DSM 16537</strain>
    </source>
</reference>